<comment type="caution">
    <text evidence="2">The sequence shown here is derived from an EMBL/GenBank/DDBJ whole genome shotgun (WGS) entry which is preliminary data.</text>
</comment>
<dbReference type="OrthoDB" id="283083at2"/>
<organism evidence="2 3">
    <name type="scientific">Pseudoxanthomonas winnipegensis</name>
    <dbReference type="NCBI Taxonomy" id="2480810"/>
    <lineage>
        <taxon>Bacteria</taxon>
        <taxon>Pseudomonadati</taxon>
        <taxon>Pseudomonadota</taxon>
        <taxon>Gammaproteobacteria</taxon>
        <taxon>Lysobacterales</taxon>
        <taxon>Lysobacteraceae</taxon>
        <taxon>Pseudoxanthomonas</taxon>
    </lineage>
</organism>
<evidence type="ECO:0000256" key="1">
    <source>
        <dbReference type="SAM" id="Phobius"/>
    </source>
</evidence>
<sequence>MSAPAPLVLRDVHVPPAPSWWPPAPGWWLVLLAVAALVAVPLLWRAWRRRRRARWRRLFEAECHGGLAPPEQVAAASQLLRRAARRIDPRADRLQGMAWLRFLDGRKERAFSEGAGALLLDGGYRPRVDPGQLEALRALAAARFVQLMEGRR</sequence>
<keyword evidence="1" id="KW-0812">Transmembrane</keyword>
<protein>
    <submittedName>
        <fullName evidence="2">DUF4381 family protein</fullName>
    </submittedName>
</protein>
<dbReference type="Pfam" id="PF14316">
    <property type="entry name" value="DUF4381"/>
    <property type="match status" value="1"/>
</dbReference>
<evidence type="ECO:0000313" key="2">
    <source>
        <dbReference type="EMBL" id="TAA24341.1"/>
    </source>
</evidence>
<gene>
    <name evidence="2" type="ORF">EA660_11425</name>
</gene>
<dbReference type="Proteomes" id="UP000292627">
    <property type="component" value="Unassembled WGS sequence"/>
</dbReference>
<proteinExistence type="predicted"/>
<reference evidence="2 3" key="1">
    <citation type="submission" date="2019-02" db="EMBL/GenBank/DDBJ databases">
        <title>WGS of Pseudoxanthomonas species novum from clinical isolates.</title>
        <authorList>
            <person name="Bernier A.-M."/>
            <person name="Bernard K."/>
            <person name="Vachon A."/>
        </authorList>
    </citation>
    <scope>NUCLEOTIDE SEQUENCE [LARGE SCALE GENOMIC DNA]</scope>
    <source>
        <strain evidence="2 3">NML171200</strain>
    </source>
</reference>
<dbReference type="AlphaFoldDB" id="A0A4Q8L8R1"/>
<name>A0A4Q8L8R1_9GAMM</name>
<dbReference type="EMBL" id="SHMC01000004">
    <property type="protein sequence ID" value="TAA24341.1"/>
    <property type="molecule type" value="Genomic_DNA"/>
</dbReference>
<keyword evidence="1" id="KW-0472">Membrane</keyword>
<evidence type="ECO:0000313" key="3">
    <source>
        <dbReference type="Proteomes" id="UP000292627"/>
    </source>
</evidence>
<feature type="transmembrane region" description="Helical" evidence="1">
    <location>
        <begin position="26"/>
        <end position="47"/>
    </location>
</feature>
<dbReference type="InterPro" id="IPR025489">
    <property type="entry name" value="DUF4381"/>
</dbReference>
<dbReference type="RefSeq" id="WP_130551680.1">
    <property type="nucleotide sequence ID" value="NZ_SHMC01000004.1"/>
</dbReference>
<keyword evidence="1" id="KW-1133">Transmembrane helix</keyword>
<accession>A0A4Q8L8R1</accession>